<proteinExistence type="predicted"/>
<reference evidence="2 3" key="1">
    <citation type="submission" date="2020-02" db="EMBL/GenBank/DDBJ databases">
        <title>Streptomyces malaysiensis DSM14702 (JHCC583434, PFL_A843) Genome sequencing and assembly.</title>
        <authorList>
            <person name="Samborskyy M."/>
        </authorList>
    </citation>
    <scope>NUCLEOTIDE SEQUENCE [LARGE SCALE GENOMIC DNA]</scope>
    <source>
        <strain evidence="2 3">DSM 14702</strain>
    </source>
</reference>
<evidence type="ECO:0000313" key="3">
    <source>
        <dbReference type="Proteomes" id="UP000536624"/>
    </source>
</evidence>
<sequence length="146" mass="16216">MTKADPGMPRLSTPTGGAMTQPRSPAQWHGHPYVWAWHVSLASLDTAFIEARCKEAANARAPQNAAYKTGPNDPVEPNVWITVDRLHPDNRDRVRDYGLALLKWEADLEALRRKTQVRVLQQIEPDEAGAQQAPDTDTSGGQHTEQ</sequence>
<evidence type="ECO:0000256" key="1">
    <source>
        <dbReference type="SAM" id="MobiDB-lite"/>
    </source>
</evidence>
<feature type="region of interest" description="Disordered" evidence="1">
    <location>
        <begin position="1"/>
        <end position="25"/>
    </location>
</feature>
<gene>
    <name evidence="2" type="ORF">SMALB_6197</name>
</gene>
<dbReference type="Proteomes" id="UP000536624">
    <property type="component" value="Unassembled WGS sequence"/>
</dbReference>
<comment type="caution">
    <text evidence="2">The sequence shown here is derived from an EMBL/GenBank/DDBJ whole genome shotgun (WGS) entry which is preliminary data.</text>
</comment>
<dbReference type="RefSeq" id="WP_167503235.1">
    <property type="nucleotide sequence ID" value="NZ_JAALLH010000001.1"/>
</dbReference>
<organism evidence="2 3">
    <name type="scientific">Streptomyces malaysiensis</name>
    <dbReference type="NCBI Taxonomy" id="92644"/>
    <lineage>
        <taxon>Bacteria</taxon>
        <taxon>Bacillati</taxon>
        <taxon>Actinomycetota</taxon>
        <taxon>Actinomycetes</taxon>
        <taxon>Kitasatosporales</taxon>
        <taxon>Streptomycetaceae</taxon>
        <taxon>Streptomyces</taxon>
        <taxon>Streptomyces violaceusniger group</taxon>
    </lineage>
</organism>
<name>A0A7X5X7L0_STRMQ</name>
<feature type="region of interest" description="Disordered" evidence="1">
    <location>
        <begin position="122"/>
        <end position="146"/>
    </location>
</feature>
<accession>A0A7X5X7L0</accession>
<dbReference type="EMBL" id="JAALLH010000001">
    <property type="protein sequence ID" value="NIY68115.1"/>
    <property type="molecule type" value="Genomic_DNA"/>
</dbReference>
<protein>
    <submittedName>
        <fullName evidence="2">Uncharacterized protein</fullName>
    </submittedName>
</protein>
<evidence type="ECO:0000313" key="2">
    <source>
        <dbReference type="EMBL" id="NIY68115.1"/>
    </source>
</evidence>
<dbReference type="AlphaFoldDB" id="A0A7X5X7L0"/>
<feature type="compositionally biased region" description="Polar residues" evidence="1">
    <location>
        <begin position="133"/>
        <end position="146"/>
    </location>
</feature>